<dbReference type="InterPro" id="IPR001841">
    <property type="entry name" value="Znf_RING"/>
</dbReference>
<reference evidence="11" key="1">
    <citation type="submission" date="2023-05" db="EMBL/GenBank/DDBJ databases">
        <title>Nepenthes gracilis genome sequencing.</title>
        <authorList>
            <person name="Fukushima K."/>
        </authorList>
    </citation>
    <scope>NUCLEOTIDE SEQUENCE</scope>
    <source>
        <strain evidence="11">SING2019-196</strain>
    </source>
</reference>
<dbReference type="PANTHER" id="PTHR22937:SF222">
    <property type="entry name" value="RING-TYPE E3 UBIQUITIN TRANSFERASE"/>
    <property type="match status" value="1"/>
</dbReference>
<evidence type="ECO:0000256" key="6">
    <source>
        <dbReference type="ARBA" id="ARBA00022786"/>
    </source>
</evidence>
<dbReference type="Proteomes" id="UP001279734">
    <property type="component" value="Unassembled WGS sequence"/>
</dbReference>
<evidence type="ECO:0000256" key="7">
    <source>
        <dbReference type="ARBA" id="ARBA00022833"/>
    </source>
</evidence>
<protein>
    <recommendedName>
        <fullName evidence="2">RING-type E3 ubiquitin transferase</fullName>
        <ecNumber evidence="2">2.3.2.27</ecNumber>
    </recommendedName>
</protein>
<feature type="region of interest" description="Disordered" evidence="9">
    <location>
        <begin position="124"/>
        <end position="156"/>
    </location>
</feature>
<dbReference type="GO" id="GO:0005634">
    <property type="term" value="C:nucleus"/>
    <property type="evidence" value="ECO:0007669"/>
    <property type="project" value="TreeGrafter"/>
</dbReference>
<feature type="compositionally biased region" description="Polar residues" evidence="9">
    <location>
        <begin position="7"/>
        <end position="21"/>
    </location>
</feature>
<dbReference type="SUPFAM" id="SSF57850">
    <property type="entry name" value="RING/U-box"/>
    <property type="match status" value="1"/>
</dbReference>
<dbReference type="GO" id="GO:0008270">
    <property type="term" value="F:zinc ion binding"/>
    <property type="evidence" value="ECO:0007669"/>
    <property type="project" value="UniProtKB-KW"/>
</dbReference>
<dbReference type="InterPro" id="IPR013083">
    <property type="entry name" value="Znf_RING/FYVE/PHD"/>
</dbReference>
<accession>A0AAD3S6X7</accession>
<evidence type="ECO:0000256" key="8">
    <source>
        <dbReference type="PROSITE-ProRule" id="PRU00175"/>
    </source>
</evidence>
<dbReference type="SMART" id="SM00184">
    <property type="entry name" value="RING"/>
    <property type="match status" value="1"/>
</dbReference>
<gene>
    <name evidence="11" type="ORF">Nepgr_007445</name>
</gene>
<evidence type="ECO:0000256" key="2">
    <source>
        <dbReference type="ARBA" id="ARBA00012483"/>
    </source>
</evidence>
<organism evidence="11 12">
    <name type="scientific">Nepenthes gracilis</name>
    <name type="common">Slender pitcher plant</name>
    <dbReference type="NCBI Taxonomy" id="150966"/>
    <lineage>
        <taxon>Eukaryota</taxon>
        <taxon>Viridiplantae</taxon>
        <taxon>Streptophyta</taxon>
        <taxon>Embryophyta</taxon>
        <taxon>Tracheophyta</taxon>
        <taxon>Spermatophyta</taxon>
        <taxon>Magnoliopsida</taxon>
        <taxon>eudicotyledons</taxon>
        <taxon>Gunneridae</taxon>
        <taxon>Pentapetalae</taxon>
        <taxon>Caryophyllales</taxon>
        <taxon>Nepenthaceae</taxon>
        <taxon>Nepenthes</taxon>
    </lineage>
</organism>
<evidence type="ECO:0000313" key="11">
    <source>
        <dbReference type="EMBL" id="GMH05605.1"/>
    </source>
</evidence>
<evidence type="ECO:0000256" key="9">
    <source>
        <dbReference type="SAM" id="MobiDB-lite"/>
    </source>
</evidence>
<evidence type="ECO:0000259" key="10">
    <source>
        <dbReference type="PROSITE" id="PS50089"/>
    </source>
</evidence>
<dbReference type="PROSITE" id="PS50089">
    <property type="entry name" value="ZF_RING_2"/>
    <property type="match status" value="1"/>
</dbReference>
<keyword evidence="4" id="KW-0479">Metal-binding</keyword>
<feature type="region of interest" description="Disordered" evidence="9">
    <location>
        <begin position="1"/>
        <end position="21"/>
    </location>
</feature>
<evidence type="ECO:0000256" key="4">
    <source>
        <dbReference type="ARBA" id="ARBA00022723"/>
    </source>
</evidence>
<dbReference type="AlphaFoldDB" id="A0AAD3S6X7"/>
<proteinExistence type="predicted"/>
<keyword evidence="6" id="KW-0833">Ubl conjugation pathway</keyword>
<keyword evidence="5 8" id="KW-0863">Zinc-finger</keyword>
<keyword evidence="7" id="KW-0862">Zinc</keyword>
<dbReference type="Pfam" id="PF13639">
    <property type="entry name" value="zf-RING_2"/>
    <property type="match status" value="1"/>
</dbReference>
<feature type="domain" description="RING-type" evidence="10">
    <location>
        <begin position="493"/>
        <end position="534"/>
    </location>
</feature>
<sequence length="545" mass="59368">MNERNTPHGSHQTDFGIGQQAQSHLHSEPCMLLGGTLNFPQSSTHHILPASGNFGNLELHHLPEHRDAATYYGFLQYTEQHHPPTNPELGVPPSSNLYNLHLNPASISRIFPFPLNHGSIEQLPSSSNYRGNAVPVDDYGSSNDSTDSGRGLRKRKNGNVQFFNMSAGPSSAISPMSNSHFESRVTMMDASFALPECRGNGPLPIMEVGLQGDERNRAAAAGLHRDSVQAHGFNHQLQGNYMGQPFQQSGAMWLGQQSVNNGADGGSLPWNGAPILPCFQGSNLPGGSLEVRNVGAQGYHEAPTNRGSANFLHAPAIVNQLPNLHPAPCIQGLIGSCVNYHPPVAATSSRHPTNSVMQHGTISNSADAIDSLPPPSGTRMYRSHMRGVLPAASSRHQNARHVQILPADEVAILEIPSFYEAGNFVDHHREMRLDIDGMSYEELLALSEQIGIVNTGLSEESISNHLKTRLYGSLSATINLEELPHIDQKNVSCIICQDEYDDNDRIAMLDCGHEYHADCLKKWLYLKNVCPICKSTALAVEHRDG</sequence>
<evidence type="ECO:0000256" key="5">
    <source>
        <dbReference type="ARBA" id="ARBA00022771"/>
    </source>
</evidence>
<comment type="catalytic activity">
    <reaction evidence="1">
        <text>S-ubiquitinyl-[E2 ubiquitin-conjugating enzyme]-L-cysteine + [acceptor protein]-L-lysine = [E2 ubiquitin-conjugating enzyme]-L-cysteine + N(6)-ubiquitinyl-[acceptor protein]-L-lysine.</text>
        <dbReference type="EC" id="2.3.2.27"/>
    </reaction>
</comment>
<keyword evidence="12" id="KW-1185">Reference proteome</keyword>
<dbReference type="GO" id="GO:0061630">
    <property type="term" value="F:ubiquitin protein ligase activity"/>
    <property type="evidence" value="ECO:0007669"/>
    <property type="project" value="UniProtKB-EC"/>
</dbReference>
<dbReference type="PANTHER" id="PTHR22937">
    <property type="entry name" value="E3 UBIQUITIN-PROTEIN LIGASE RNF165"/>
    <property type="match status" value="1"/>
</dbReference>
<dbReference type="Gene3D" id="3.30.40.10">
    <property type="entry name" value="Zinc/RING finger domain, C3HC4 (zinc finger)"/>
    <property type="match status" value="1"/>
</dbReference>
<evidence type="ECO:0000256" key="1">
    <source>
        <dbReference type="ARBA" id="ARBA00000900"/>
    </source>
</evidence>
<dbReference type="InterPro" id="IPR045191">
    <property type="entry name" value="MBR1/2-like"/>
</dbReference>
<keyword evidence="3" id="KW-0808">Transferase</keyword>
<evidence type="ECO:0000313" key="12">
    <source>
        <dbReference type="Proteomes" id="UP001279734"/>
    </source>
</evidence>
<dbReference type="EMBL" id="BSYO01000006">
    <property type="protein sequence ID" value="GMH05605.1"/>
    <property type="molecule type" value="Genomic_DNA"/>
</dbReference>
<evidence type="ECO:0000256" key="3">
    <source>
        <dbReference type="ARBA" id="ARBA00022679"/>
    </source>
</evidence>
<comment type="caution">
    <text evidence="11">The sequence shown here is derived from an EMBL/GenBank/DDBJ whole genome shotgun (WGS) entry which is preliminary data.</text>
</comment>
<name>A0AAD3S6X7_NEPGR</name>
<dbReference type="EC" id="2.3.2.27" evidence="2"/>